<evidence type="ECO:0000256" key="1">
    <source>
        <dbReference type="SAM" id="MobiDB-lite"/>
    </source>
</evidence>
<keyword evidence="3" id="KW-1185">Reference proteome</keyword>
<evidence type="ECO:0000313" key="3">
    <source>
        <dbReference type="Proteomes" id="UP000182814"/>
    </source>
</evidence>
<dbReference type="Proteomes" id="UP000182814">
    <property type="component" value="Chromosome I"/>
</dbReference>
<reference evidence="3" key="1">
    <citation type="submission" date="2016-10" db="EMBL/GenBank/DDBJ databases">
        <authorList>
            <person name="Varghese N."/>
            <person name="Submissions S."/>
        </authorList>
    </citation>
    <scope>NUCLEOTIDE SEQUENCE [LARGE SCALE GENOMIC DNA]</scope>
    <source>
        <strain evidence="3">BS3782</strain>
    </source>
</reference>
<name>A0A1H1RG31_9PSED</name>
<protein>
    <submittedName>
        <fullName evidence="2">Uncharacterized protein</fullName>
    </submittedName>
</protein>
<feature type="region of interest" description="Disordered" evidence="1">
    <location>
        <begin position="33"/>
        <end position="54"/>
    </location>
</feature>
<evidence type="ECO:0000313" key="2">
    <source>
        <dbReference type="EMBL" id="SDS34655.1"/>
    </source>
</evidence>
<gene>
    <name evidence="2" type="ORF">SAMN04490191_1250</name>
</gene>
<dbReference type="AlphaFoldDB" id="A0A1H1RG31"/>
<dbReference type="EMBL" id="LT629746">
    <property type="protein sequence ID" value="SDS34655.1"/>
    <property type="molecule type" value="Genomic_DNA"/>
</dbReference>
<sequence>MCGEGACPRWVAERPQNLQLRCIKYAARNDFATASQPNGGKPPRHTSPLPQGSVSFRSPMFNRAPLLTYNLIQVAFSSVYLSNACSDLSRPLPDCLKPPNGAVMSPPSY</sequence>
<proteinExistence type="predicted"/>
<organism evidence="2 3">
    <name type="scientific">Pseudomonas lini</name>
    <dbReference type="NCBI Taxonomy" id="163011"/>
    <lineage>
        <taxon>Bacteria</taxon>
        <taxon>Pseudomonadati</taxon>
        <taxon>Pseudomonadota</taxon>
        <taxon>Gammaproteobacteria</taxon>
        <taxon>Pseudomonadales</taxon>
        <taxon>Pseudomonadaceae</taxon>
        <taxon>Pseudomonas</taxon>
    </lineage>
</organism>
<accession>A0A1H1RG31</accession>